<dbReference type="InterPro" id="IPR000573">
    <property type="entry name" value="AconitaseA/IPMdHydase_ssu_swvl"/>
</dbReference>
<dbReference type="EMBL" id="CP131061">
    <property type="protein sequence ID" value="WNY27708.1"/>
    <property type="molecule type" value="Genomic_DNA"/>
</dbReference>
<proteinExistence type="inferred from homology"/>
<keyword evidence="11" id="KW-1185">Reference proteome</keyword>
<accession>A0AA96V9F1</accession>
<comment type="function">
    <text evidence="8">Catalyzes the isomerization between 2-isopropylmalate and 3-isopropylmalate, via the formation of 2-isopropylmaleate.</text>
</comment>
<evidence type="ECO:0000256" key="7">
    <source>
        <dbReference type="ARBA" id="ARBA00023304"/>
    </source>
</evidence>
<evidence type="ECO:0000256" key="5">
    <source>
        <dbReference type="ARBA" id="ARBA00022605"/>
    </source>
</evidence>
<dbReference type="RefSeq" id="WP_338097666.1">
    <property type="nucleotide sequence ID" value="NZ_CP131061.1"/>
</dbReference>
<keyword evidence="4 8" id="KW-0432">Leucine biosynthesis</keyword>
<comment type="caution">
    <text evidence="8">Lacks conserved residue(s) required for the propagation of feature annotation.</text>
</comment>
<comment type="pathway">
    <text evidence="2 8">Amino-acid biosynthesis; L-leucine biosynthesis; L-leucine from 3-methyl-2-oxobutanoate: step 2/4.</text>
</comment>
<evidence type="ECO:0000256" key="3">
    <source>
        <dbReference type="ARBA" id="ARBA00009869"/>
    </source>
</evidence>
<dbReference type="PANTHER" id="PTHR43345">
    <property type="entry name" value="3-ISOPROPYLMALATE DEHYDRATASE SMALL SUBUNIT 2-RELATED-RELATED"/>
    <property type="match status" value="1"/>
</dbReference>
<evidence type="ECO:0000256" key="1">
    <source>
        <dbReference type="ARBA" id="ARBA00000491"/>
    </source>
</evidence>
<dbReference type="InterPro" id="IPR050075">
    <property type="entry name" value="LeuD"/>
</dbReference>
<dbReference type="AlphaFoldDB" id="A0AA96V9F1"/>
<dbReference type="Proteomes" id="UP001304970">
    <property type="component" value="Chromosome"/>
</dbReference>
<evidence type="ECO:0000256" key="4">
    <source>
        <dbReference type="ARBA" id="ARBA00022430"/>
    </source>
</evidence>
<dbReference type="EC" id="4.2.1.33" evidence="8"/>
<evidence type="ECO:0000256" key="2">
    <source>
        <dbReference type="ARBA" id="ARBA00004729"/>
    </source>
</evidence>
<dbReference type="InterPro" id="IPR015928">
    <property type="entry name" value="Aconitase/3IPM_dehydase_swvl"/>
</dbReference>
<dbReference type="SUPFAM" id="SSF52016">
    <property type="entry name" value="LeuD/IlvD-like"/>
    <property type="match status" value="1"/>
</dbReference>
<protein>
    <recommendedName>
        <fullName evidence="8">3-isopropylmalate dehydratase small subunit</fullName>
        <ecNumber evidence="8">4.2.1.33</ecNumber>
    </recommendedName>
    <alternativeName>
        <fullName evidence="8">Alpha-IPM isomerase</fullName>
        <shortName evidence="8">IPMI</shortName>
    </alternativeName>
    <alternativeName>
        <fullName evidence="8">Isopropylmalate isomerase</fullName>
    </alternativeName>
</protein>
<gene>
    <name evidence="8 10" type="primary">leuD</name>
    <name evidence="10" type="ORF">MsAm2_15140</name>
</gene>
<dbReference type="GeneID" id="89228936"/>
<dbReference type="HAMAP" id="MF_01032">
    <property type="entry name" value="LeuD_type2"/>
    <property type="match status" value="1"/>
</dbReference>
<keyword evidence="6 8" id="KW-0456">Lyase</keyword>
<evidence type="ECO:0000313" key="11">
    <source>
        <dbReference type="Proteomes" id="UP001304970"/>
    </source>
</evidence>
<feature type="domain" description="Aconitase A/isopropylmalate dehydratase small subunit swivel" evidence="9">
    <location>
        <begin position="51"/>
        <end position="106"/>
    </location>
</feature>
<keyword evidence="7 8" id="KW-0100">Branched-chain amino acid biosynthesis</keyword>
<dbReference type="InterPro" id="IPR011827">
    <property type="entry name" value="LeuD_type2/HacB/DmdB"/>
</dbReference>
<organism evidence="10 11">
    <name type="scientific">Methanolapillus ohkumae</name>
    <dbReference type="NCBI Taxonomy" id="3028298"/>
    <lineage>
        <taxon>Archaea</taxon>
        <taxon>Methanobacteriati</taxon>
        <taxon>Methanobacteriota</taxon>
        <taxon>Stenosarchaea group</taxon>
        <taxon>Methanomicrobia</taxon>
        <taxon>Methanosarcinales</taxon>
        <taxon>Methanosarcinaceae</taxon>
        <taxon>Methanolapillus</taxon>
    </lineage>
</organism>
<dbReference type="Gene3D" id="3.20.19.10">
    <property type="entry name" value="Aconitase, domain 4"/>
    <property type="match status" value="1"/>
</dbReference>
<comment type="subunit">
    <text evidence="8">Heterodimer of LeuC and LeuD.</text>
</comment>
<evidence type="ECO:0000313" key="10">
    <source>
        <dbReference type="EMBL" id="WNY27708.1"/>
    </source>
</evidence>
<dbReference type="CDD" id="cd01577">
    <property type="entry name" value="IPMI_Swivel"/>
    <property type="match status" value="1"/>
</dbReference>
<comment type="similarity">
    <text evidence="3 8">Belongs to the LeuD family. LeuD type 2 subfamily.</text>
</comment>
<reference evidence="10 11" key="1">
    <citation type="submission" date="2023-07" db="EMBL/GenBank/DDBJ databases">
        <title>Closed genome sequence of Methanosarcinaceae archaeon Am2.</title>
        <authorList>
            <person name="Poehlein A."/>
            <person name="Protasov E."/>
            <person name="Platt K."/>
            <person name="Reeh H."/>
            <person name="Daniel R."/>
            <person name="Brune A."/>
        </authorList>
    </citation>
    <scope>NUCLEOTIDE SEQUENCE [LARGE SCALE GENOMIC DNA]</scope>
    <source>
        <strain evidence="10 11">Am2</strain>
    </source>
</reference>
<dbReference type="GO" id="GO:0009098">
    <property type="term" value="P:L-leucine biosynthetic process"/>
    <property type="evidence" value="ECO:0007669"/>
    <property type="project" value="UniProtKB-UniRule"/>
</dbReference>
<evidence type="ECO:0000256" key="6">
    <source>
        <dbReference type="ARBA" id="ARBA00023239"/>
    </source>
</evidence>
<name>A0AA96V9F1_9EURY</name>
<dbReference type="PANTHER" id="PTHR43345:SF9">
    <property type="entry name" value="3-ISOPROPYLMALATE DEHYDRATASE SMALL SUBUNIT"/>
    <property type="match status" value="1"/>
</dbReference>
<dbReference type="Pfam" id="PF00694">
    <property type="entry name" value="Aconitase_C"/>
    <property type="match status" value="1"/>
</dbReference>
<evidence type="ECO:0000256" key="8">
    <source>
        <dbReference type="HAMAP-Rule" id="MF_01032"/>
    </source>
</evidence>
<dbReference type="NCBIfam" id="TIGR02087">
    <property type="entry name" value="LEUD_arch"/>
    <property type="match status" value="1"/>
</dbReference>
<keyword evidence="5 8" id="KW-0028">Amino-acid biosynthesis</keyword>
<dbReference type="GO" id="GO:0003861">
    <property type="term" value="F:3-isopropylmalate dehydratase activity"/>
    <property type="evidence" value="ECO:0007669"/>
    <property type="project" value="UniProtKB-UniRule"/>
</dbReference>
<comment type="catalytic activity">
    <reaction evidence="1 8">
        <text>(2R,3S)-3-isopropylmalate = (2S)-2-isopropylmalate</text>
        <dbReference type="Rhea" id="RHEA:32287"/>
        <dbReference type="ChEBI" id="CHEBI:1178"/>
        <dbReference type="ChEBI" id="CHEBI:35121"/>
        <dbReference type="EC" id="4.2.1.33"/>
    </reaction>
</comment>
<sequence>MKNKTSQSFQGTAHKFGDNVDTDAIIPGTCLIYNTAEELSKFTFSGVRPEFATQTRPGDIVVGGSNFGCGSSREHAPLALIGSGVSCVIAKSYARIFFRNSINIGLPLVECEDADRISEGDILEVNLGAGTVKNMTKNEEYKAVPIPDFLMEIVNAGGLISHTRQELFE</sequence>
<dbReference type="InterPro" id="IPR033940">
    <property type="entry name" value="IPMI_Swivel"/>
</dbReference>
<evidence type="ECO:0000259" key="9">
    <source>
        <dbReference type="Pfam" id="PF00694"/>
    </source>
</evidence>